<dbReference type="InterPro" id="IPR027417">
    <property type="entry name" value="P-loop_NTPase"/>
</dbReference>
<dbReference type="PANTHER" id="PTHR32046:SF11">
    <property type="entry name" value="IMMUNE-ASSOCIATED NUCLEOTIDE-BINDING PROTEIN 10-LIKE"/>
    <property type="match status" value="1"/>
</dbReference>
<evidence type="ECO:0000313" key="2">
    <source>
        <dbReference type="Proteomes" id="UP000887540"/>
    </source>
</evidence>
<evidence type="ECO:0000313" key="3">
    <source>
        <dbReference type="WBParaSite" id="ACRNAN_scaffold1651.g12163.t1"/>
    </source>
</evidence>
<dbReference type="WBParaSite" id="ACRNAN_scaffold1651.g12163.t1">
    <property type="protein sequence ID" value="ACRNAN_scaffold1651.g12163.t1"/>
    <property type="gene ID" value="ACRNAN_scaffold1651.g12163"/>
</dbReference>
<name>A0A914CYW6_9BILA</name>
<dbReference type="Proteomes" id="UP000887540">
    <property type="component" value="Unplaced"/>
</dbReference>
<dbReference type="InterPro" id="IPR058519">
    <property type="entry name" value="DUF8206"/>
</dbReference>
<dbReference type="Gene3D" id="3.40.50.300">
    <property type="entry name" value="P-loop containing nucleotide triphosphate hydrolases"/>
    <property type="match status" value="1"/>
</dbReference>
<organism evidence="2 3">
    <name type="scientific">Acrobeloides nanus</name>
    <dbReference type="NCBI Taxonomy" id="290746"/>
    <lineage>
        <taxon>Eukaryota</taxon>
        <taxon>Metazoa</taxon>
        <taxon>Ecdysozoa</taxon>
        <taxon>Nematoda</taxon>
        <taxon>Chromadorea</taxon>
        <taxon>Rhabditida</taxon>
        <taxon>Tylenchina</taxon>
        <taxon>Cephalobomorpha</taxon>
        <taxon>Cephaloboidea</taxon>
        <taxon>Cephalobidae</taxon>
        <taxon>Acrobeloides</taxon>
    </lineage>
</organism>
<dbReference type="AlphaFoldDB" id="A0A914CYW6"/>
<accession>A0A914CYW6</accession>
<sequence length="598" mass="68409">MAYRTVDEALTGPEICPIPCRLKIVDENYKTKDIQVGGYSNHEVMTTGQSSTQITVPYVTTWFDENGVQYLVRLVDTPGIGDVRGPDFDKKHIANIVDHMAFVQEIHGICILLQPNNARLNLIFQYCLNELLSHLHRDASKNIAFVFTNARGSNYKPGNTMHILRQFLSNIEDKQGVSIPTTKENMFFLDNEAFPYLCKARRKVEFDEIEKEVYKQSWDFSRKENDRLFTFITTRPPHNIADTVTLNEARRLILSLAKPLADISSNIQTNIKVIENHMKLIIDCGKKVQDLTSQKDATSSNTQFTFTIVKLEASPLETCVEKKTIFNTDEMDTLYKQHCHPHCYLDDVIPNRIPDPGLHECAAMDDSEEFCTQCGCSWDRHMHITYDQVQKSVQIDNAEIDRLIKQNADKKTLSEASIREANKVIKEFELEQEVIKKTCIKFGLFLKKHAILPYNDTFEAYVDHAIKEEERQGKPNNTKLERLRRMIAEYREERDILENSMKSSGEVFTPDQIGEMYAELIALPHKGQEIEQILVIALQAQERILHHKDKYVTSSLPALPNTPFNPNYSCGTSASTSSNPNNGKASNLRQLLDSLKVK</sequence>
<dbReference type="SUPFAM" id="SSF52540">
    <property type="entry name" value="P-loop containing nucleoside triphosphate hydrolases"/>
    <property type="match status" value="1"/>
</dbReference>
<dbReference type="PANTHER" id="PTHR32046">
    <property type="entry name" value="G DOMAIN-CONTAINING PROTEIN"/>
    <property type="match status" value="1"/>
</dbReference>
<evidence type="ECO:0000259" key="1">
    <source>
        <dbReference type="Pfam" id="PF26633"/>
    </source>
</evidence>
<dbReference type="Pfam" id="PF26633">
    <property type="entry name" value="DUF8206"/>
    <property type="match status" value="1"/>
</dbReference>
<proteinExistence type="predicted"/>
<keyword evidence="2" id="KW-1185">Reference proteome</keyword>
<reference evidence="3" key="1">
    <citation type="submission" date="2022-11" db="UniProtKB">
        <authorList>
            <consortium name="WormBaseParasite"/>
        </authorList>
    </citation>
    <scope>IDENTIFICATION</scope>
</reference>
<feature type="domain" description="DUF8206" evidence="1">
    <location>
        <begin position="317"/>
        <end position="387"/>
    </location>
</feature>
<protein>
    <submittedName>
        <fullName evidence="3">AIG1-type G domain-containing protein</fullName>
    </submittedName>
</protein>